<evidence type="ECO:0000256" key="9">
    <source>
        <dbReference type="HAMAP-Rule" id="MF_00151"/>
    </source>
</evidence>
<feature type="binding site" evidence="9">
    <location>
        <begin position="124"/>
        <end position="130"/>
    </location>
    <ligand>
        <name>ATP</name>
        <dbReference type="ChEBI" id="CHEBI:30616"/>
    </ligand>
</feature>
<dbReference type="PRINTS" id="PR01020">
    <property type="entry name" value="LPSBIOSNTHSS"/>
</dbReference>
<evidence type="ECO:0000313" key="12">
    <source>
        <dbReference type="Proteomes" id="UP001597249"/>
    </source>
</evidence>
<comment type="subunit">
    <text evidence="9">Homohexamer.</text>
</comment>
<dbReference type="PANTHER" id="PTHR21342">
    <property type="entry name" value="PHOSPHOPANTETHEINE ADENYLYLTRANSFERASE"/>
    <property type="match status" value="1"/>
</dbReference>
<feature type="binding site" evidence="9">
    <location>
        <position position="74"/>
    </location>
    <ligand>
        <name>substrate</name>
    </ligand>
</feature>
<dbReference type="Gene3D" id="3.40.50.620">
    <property type="entry name" value="HUPs"/>
    <property type="match status" value="1"/>
</dbReference>
<protein>
    <recommendedName>
        <fullName evidence="9">Phosphopantetheine adenylyltransferase</fullName>
        <ecNumber evidence="9">2.7.7.3</ecNumber>
    </recommendedName>
    <alternativeName>
        <fullName evidence="9">Dephospho-CoA pyrophosphorylase</fullName>
    </alternativeName>
    <alternativeName>
        <fullName evidence="9">Pantetheine-phosphate adenylyltransferase</fullName>
        <shortName evidence="9">PPAT</shortName>
    </alternativeName>
</protein>
<dbReference type="GO" id="GO:0004595">
    <property type="term" value="F:pantetheine-phosphate adenylyltransferase activity"/>
    <property type="evidence" value="ECO:0007669"/>
    <property type="project" value="UniProtKB-EC"/>
</dbReference>
<keyword evidence="5 9" id="KW-0067">ATP-binding</keyword>
<evidence type="ECO:0000256" key="4">
    <source>
        <dbReference type="ARBA" id="ARBA00022741"/>
    </source>
</evidence>
<evidence type="ECO:0000256" key="2">
    <source>
        <dbReference type="ARBA" id="ARBA00022679"/>
    </source>
</evidence>
<dbReference type="NCBIfam" id="TIGR00125">
    <property type="entry name" value="cyt_tran_rel"/>
    <property type="match status" value="1"/>
</dbReference>
<accession>A0ABW4BA86</accession>
<dbReference type="InterPro" id="IPR004821">
    <property type="entry name" value="Cyt_trans-like"/>
</dbReference>
<feature type="binding site" evidence="9">
    <location>
        <position position="88"/>
    </location>
    <ligand>
        <name>substrate</name>
    </ligand>
</feature>
<keyword evidence="4 9" id="KW-0547">Nucleotide-binding</keyword>
<keyword evidence="1 9" id="KW-0963">Cytoplasm</keyword>
<comment type="function">
    <text evidence="9">Reversibly transfers an adenylyl group from ATP to 4'-phosphopantetheine, yielding dephospho-CoA (dPCoA) and pyrophosphate.</text>
</comment>
<comment type="pathway">
    <text evidence="9">Cofactor biosynthesis; coenzyme A biosynthesis; CoA from (R)-pantothenate: step 4/5.</text>
</comment>
<dbReference type="SUPFAM" id="SSF52374">
    <property type="entry name" value="Nucleotidylyl transferase"/>
    <property type="match status" value="1"/>
</dbReference>
<feature type="binding site" evidence="9">
    <location>
        <begin position="89"/>
        <end position="91"/>
    </location>
    <ligand>
        <name>ATP</name>
        <dbReference type="ChEBI" id="CHEBI:30616"/>
    </ligand>
</feature>
<evidence type="ECO:0000256" key="8">
    <source>
        <dbReference type="ARBA" id="ARBA00029346"/>
    </source>
</evidence>
<comment type="subcellular location">
    <subcellularLocation>
        <location evidence="9">Cytoplasm</location>
    </subcellularLocation>
</comment>
<dbReference type="InterPro" id="IPR014729">
    <property type="entry name" value="Rossmann-like_a/b/a_fold"/>
</dbReference>
<dbReference type="CDD" id="cd02163">
    <property type="entry name" value="PPAT"/>
    <property type="match status" value="1"/>
</dbReference>
<feature type="binding site" evidence="9">
    <location>
        <begin position="9"/>
        <end position="10"/>
    </location>
    <ligand>
        <name>ATP</name>
        <dbReference type="ChEBI" id="CHEBI:30616"/>
    </ligand>
</feature>
<gene>
    <name evidence="9 11" type="primary">coaD</name>
    <name evidence="11" type="ORF">ACFQ3L_04915</name>
</gene>
<dbReference type="NCBIfam" id="TIGR01510">
    <property type="entry name" value="coaD_prev_kdtB"/>
    <property type="match status" value="1"/>
</dbReference>
<comment type="cofactor">
    <cofactor evidence="9">
        <name>Mg(2+)</name>
        <dbReference type="ChEBI" id="CHEBI:18420"/>
    </cofactor>
</comment>
<evidence type="ECO:0000256" key="1">
    <source>
        <dbReference type="ARBA" id="ARBA00022490"/>
    </source>
</evidence>
<comment type="caution">
    <text evidence="11">The sequence shown here is derived from an EMBL/GenBank/DDBJ whole genome shotgun (WGS) entry which is preliminary data.</text>
</comment>
<evidence type="ECO:0000256" key="6">
    <source>
        <dbReference type="ARBA" id="ARBA00022842"/>
    </source>
</evidence>
<dbReference type="EC" id="2.7.7.3" evidence="9"/>
<dbReference type="PANTHER" id="PTHR21342:SF1">
    <property type="entry name" value="PHOSPHOPANTETHEINE ADENYLYLTRANSFERASE"/>
    <property type="match status" value="1"/>
</dbReference>
<comment type="catalytic activity">
    <reaction evidence="8 9">
        <text>(R)-4'-phosphopantetheine + ATP + H(+) = 3'-dephospho-CoA + diphosphate</text>
        <dbReference type="Rhea" id="RHEA:19801"/>
        <dbReference type="ChEBI" id="CHEBI:15378"/>
        <dbReference type="ChEBI" id="CHEBI:30616"/>
        <dbReference type="ChEBI" id="CHEBI:33019"/>
        <dbReference type="ChEBI" id="CHEBI:57328"/>
        <dbReference type="ChEBI" id="CHEBI:61723"/>
        <dbReference type="EC" id="2.7.7.3"/>
    </reaction>
</comment>
<proteinExistence type="inferred from homology"/>
<feature type="domain" description="Cytidyltransferase-like" evidence="10">
    <location>
        <begin position="5"/>
        <end position="134"/>
    </location>
</feature>
<dbReference type="InterPro" id="IPR001980">
    <property type="entry name" value="PPAT"/>
</dbReference>
<feature type="site" description="Transition state stabilizer" evidence="9">
    <location>
        <position position="17"/>
    </location>
</feature>
<evidence type="ECO:0000259" key="10">
    <source>
        <dbReference type="Pfam" id="PF01467"/>
    </source>
</evidence>
<dbReference type="Proteomes" id="UP001597249">
    <property type="component" value="Unassembled WGS sequence"/>
</dbReference>
<dbReference type="HAMAP" id="MF_00151">
    <property type="entry name" value="PPAT_bact"/>
    <property type="match status" value="1"/>
</dbReference>
<sequence>MVKAIFPGSFDPFTNGHLDTVARAAKMFDTVVVAVMTNTAKRPLFTAAEKLALIKGATAGLANVDVVAAPAMLTVKFAQQIGATVLVRGVRSGKDLDYEQDIAEMNQVLSPQLETVLLLADKRYRFLSSSLIKEVATFGGDVSSLLPANVNAAIGAKLGDVHEQAKTNQ</sequence>
<keyword evidence="12" id="KW-1185">Reference proteome</keyword>
<comment type="similarity">
    <text evidence="9">Belongs to the bacterial CoaD family.</text>
</comment>
<keyword evidence="2 9" id="KW-0808">Transferase</keyword>
<keyword evidence="6 9" id="KW-0460">Magnesium</keyword>
<keyword evidence="7 9" id="KW-0173">Coenzyme A biosynthesis</keyword>
<evidence type="ECO:0000256" key="3">
    <source>
        <dbReference type="ARBA" id="ARBA00022695"/>
    </source>
</evidence>
<evidence type="ECO:0000256" key="5">
    <source>
        <dbReference type="ARBA" id="ARBA00022840"/>
    </source>
</evidence>
<dbReference type="Pfam" id="PF01467">
    <property type="entry name" value="CTP_transf_like"/>
    <property type="match status" value="1"/>
</dbReference>
<dbReference type="RefSeq" id="WP_125584938.1">
    <property type="nucleotide sequence ID" value="NZ_JBHTMO010000013.1"/>
</dbReference>
<name>A0ABW4BA86_9LACO</name>
<reference evidence="12" key="1">
    <citation type="journal article" date="2019" name="Int. J. Syst. Evol. Microbiol.">
        <title>The Global Catalogue of Microorganisms (GCM) 10K type strain sequencing project: providing services to taxonomists for standard genome sequencing and annotation.</title>
        <authorList>
            <consortium name="The Broad Institute Genomics Platform"/>
            <consortium name="The Broad Institute Genome Sequencing Center for Infectious Disease"/>
            <person name="Wu L."/>
            <person name="Ma J."/>
        </authorList>
    </citation>
    <scope>NUCLEOTIDE SEQUENCE [LARGE SCALE GENOMIC DNA]</scope>
    <source>
        <strain evidence="12">CCM 8911</strain>
    </source>
</reference>
<feature type="binding site" evidence="9">
    <location>
        <position position="17"/>
    </location>
    <ligand>
        <name>ATP</name>
        <dbReference type="ChEBI" id="CHEBI:30616"/>
    </ligand>
</feature>
<evidence type="ECO:0000313" key="11">
    <source>
        <dbReference type="EMBL" id="MFD1392933.1"/>
    </source>
</evidence>
<feature type="binding site" evidence="9">
    <location>
        <position position="99"/>
    </location>
    <ligand>
        <name>ATP</name>
        <dbReference type="ChEBI" id="CHEBI:30616"/>
    </ligand>
</feature>
<keyword evidence="3 9" id="KW-0548">Nucleotidyltransferase</keyword>
<feature type="binding site" evidence="9">
    <location>
        <position position="9"/>
    </location>
    <ligand>
        <name>substrate</name>
    </ligand>
</feature>
<evidence type="ECO:0000256" key="7">
    <source>
        <dbReference type="ARBA" id="ARBA00022993"/>
    </source>
</evidence>
<feature type="binding site" evidence="9">
    <location>
        <position position="41"/>
    </location>
    <ligand>
        <name>substrate</name>
    </ligand>
</feature>
<organism evidence="11 12">
    <name type="scientific">Lacticaseibacillus jixianensis</name>
    <dbReference type="NCBI Taxonomy" id="2486012"/>
    <lineage>
        <taxon>Bacteria</taxon>
        <taxon>Bacillati</taxon>
        <taxon>Bacillota</taxon>
        <taxon>Bacilli</taxon>
        <taxon>Lactobacillales</taxon>
        <taxon>Lactobacillaceae</taxon>
        <taxon>Lacticaseibacillus</taxon>
    </lineage>
</organism>
<dbReference type="EMBL" id="JBHTMO010000013">
    <property type="protein sequence ID" value="MFD1392933.1"/>
    <property type="molecule type" value="Genomic_DNA"/>
</dbReference>